<comment type="caution">
    <text evidence="2">The sequence shown here is derived from an EMBL/GenBank/DDBJ whole genome shotgun (WGS) entry which is preliminary data.</text>
</comment>
<evidence type="ECO:0000313" key="3">
    <source>
        <dbReference type="Proteomes" id="UP000321907"/>
    </source>
</evidence>
<feature type="signal peptide" evidence="1">
    <location>
        <begin position="1"/>
        <end position="24"/>
    </location>
</feature>
<accession>A0A5C7FT20</accession>
<dbReference type="EMBL" id="VOXD01000014">
    <property type="protein sequence ID" value="TXF89425.1"/>
    <property type="molecule type" value="Genomic_DNA"/>
</dbReference>
<gene>
    <name evidence="2" type="ORF">FUA23_10690</name>
</gene>
<dbReference type="OrthoDB" id="1492936at2"/>
<reference evidence="2 3" key="1">
    <citation type="submission" date="2019-08" db="EMBL/GenBank/DDBJ databases">
        <title>Lewinella sp. strain SSH13 Genome sequencing and assembly.</title>
        <authorList>
            <person name="Kim I."/>
        </authorList>
    </citation>
    <scope>NUCLEOTIDE SEQUENCE [LARGE SCALE GENOMIC DNA]</scope>
    <source>
        <strain evidence="2 3">SSH13</strain>
    </source>
</reference>
<dbReference type="Proteomes" id="UP000321907">
    <property type="component" value="Unassembled WGS sequence"/>
</dbReference>
<proteinExistence type="predicted"/>
<protein>
    <submittedName>
        <fullName evidence="2">Uncharacterized protein</fullName>
    </submittedName>
</protein>
<keyword evidence="1" id="KW-0732">Signal</keyword>
<keyword evidence="3" id="KW-1185">Reference proteome</keyword>
<sequence>MPIHRLTAILFVYTLMHCSGPASAIPLSDLDYIEIENHTGWVLRIHGDGGGSLSHKQLPAHYLHYPAQTFSPTPGRQIALRCRGRSLSPVCVLVSYYDASVNSVSVCRCSPGGWPGAIMEQAISQMQYAVDAGGSERSCRMLMRKWIASR</sequence>
<dbReference type="RefSeq" id="WP_147930735.1">
    <property type="nucleotide sequence ID" value="NZ_VOXD01000014.1"/>
</dbReference>
<evidence type="ECO:0000256" key="1">
    <source>
        <dbReference type="SAM" id="SignalP"/>
    </source>
</evidence>
<evidence type="ECO:0000313" key="2">
    <source>
        <dbReference type="EMBL" id="TXF89425.1"/>
    </source>
</evidence>
<organism evidence="2 3">
    <name type="scientific">Neolewinella aurantiaca</name>
    <dbReference type="NCBI Taxonomy" id="2602767"/>
    <lineage>
        <taxon>Bacteria</taxon>
        <taxon>Pseudomonadati</taxon>
        <taxon>Bacteroidota</taxon>
        <taxon>Saprospiria</taxon>
        <taxon>Saprospirales</taxon>
        <taxon>Lewinellaceae</taxon>
        <taxon>Neolewinella</taxon>
    </lineage>
</organism>
<name>A0A5C7FT20_9BACT</name>
<feature type="chain" id="PRO_5022938862" evidence="1">
    <location>
        <begin position="25"/>
        <end position="150"/>
    </location>
</feature>
<dbReference type="AlphaFoldDB" id="A0A5C7FT20"/>